<dbReference type="GO" id="GO:0005737">
    <property type="term" value="C:cytoplasm"/>
    <property type="evidence" value="ECO:0007669"/>
    <property type="project" value="UniProtKB-SubCell"/>
</dbReference>
<dbReference type="InterPro" id="IPR017871">
    <property type="entry name" value="ABC_transporter-like_CS"/>
</dbReference>
<comment type="subunit">
    <text evidence="18">Forms a heterotetramer with UvrB during the search for lesions.</text>
</comment>
<dbReference type="PROSITE" id="PS00211">
    <property type="entry name" value="ABC_TRANSPORTER_1"/>
    <property type="match status" value="2"/>
</dbReference>
<sequence length="941" mass="103853">MQENIVIHGARAHNLKNIDVTIPREKLVVVTGLSGSGKSSLAFDTLYAEGQRRYVESLSAYARQFLGNMDKPDVDSIEGLSPAISIDQKTTSRNPRSTVGTATEINDYLRLLYARVGVPYCINGHGAISASSVEQIVDEVLELPERQRLQILAPIVRKKKGQHKTIFEKVQKDGYVRVRVNGDVYDVSEVPELSKSKAHNIEVVVDRIVIKEGIRSRLFDSIEAALRIADGYVIIDTMDEKELLFSEYYACPVCGFTVPELEPRLFSFNAPFGSCSDCDGLGMKLEVDTDLIVPDASKTLRDGALAPWNPISSNYYPQMLEQAMNHFGIDMDMPFEQLTEVEKNLIFNGSDGKEFHFHYENEFGGVRDIDIPFEGLITNINRRYRETNSDYTRTVMKTYMNELTCGTCHGYRLNDQALSVKVGGEKGLHIGQLSDLSVADHLQVIENLTLSENEATIATPIVKEIKDRLSFLNNVGLNYLTLSRAAGTLSGGESQRIRLATQIGSNLSGVLYILDEPSIGLHQRDNDRLIASLKKMRDLGNTLIVVEHDEDTMREADWLIDIGPGAGVFGGEIVASGTPAQVAKNKKSITGQYLSGKREIPVPLERRVGNGRFLEVTGAKENNLQDVTVRFPLGKFVAVTGVSGSGKSTLVNSILKKAIAQKLNRNSDKPGKFKSISGIEHLDRLIDIDQSPIGRTPRSNPATYTGVFDDIRDLFAQTNEAKIRGYKKGRFSFNVKGGRCEACSGDGIIKIEMHFLPDVFVPCEVCRGHRYNSETLEVHYKEKNIAQVLDMTVNDAVEFFKHIPKIERKLRTIQDVGLGYVTLGQPATTLSGGEAQRMKLASELHKRSTGKSLYILDEPTTGLHTEDIAQLLKVLARFVDDGNTVLVIEHNLDVIKTADHIIDMGPEGGVGGGTVVATGTPEEVAANPASFTGQYLKMKLK</sequence>
<dbReference type="InterPro" id="IPR004602">
    <property type="entry name" value="UvrA"/>
</dbReference>
<dbReference type="Gene3D" id="1.10.8.280">
    <property type="entry name" value="ABC transporter ATPase domain-like"/>
    <property type="match status" value="1"/>
</dbReference>
<dbReference type="GO" id="GO:0008270">
    <property type="term" value="F:zinc ion binding"/>
    <property type="evidence" value="ECO:0007669"/>
    <property type="project" value="UniProtKB-UniRule"/>
</dbReference>
<keyword evidence="14 18" id="KW-0742">SOS response</keyword>
<comment type="function">
    <text evidence="18">The UvrABC repair system catalyzes the recognition and processing of DNA lesions. UvrA is an ATPase and a DNA-binding protein. A damage recognition complex composed of 2 UvrA and 2 UvrB subunits scans DNA for abnormalities. When the presence of a lesion has been verified by UvrB, the UvrA molecules dissociate.</text>
</comment>
<dbReference type="GO" id="GO:0009381">
    <property type="term" value="F:excinuclease ABC activity"/>
    <property type="evidence" value="ECO:0007669"/>
    <property type="project" value="UniProtKB-UniRule"/>
</dbReference>
<dbReference type="InterPro" id="IPR041552">
    <property type="entry name" value="UvrA_DNA-bd"/>
</dbReference>
<evidence type="ECO:0000256" key="15">
    <source>
        <dbReference type="ARBA" id="ARBA00038000"/>
    </source>
</evidence>
<dbReference type="PANTHER" id="PTHR43152">
    <property type="entry name" value="UVRABC SYSTEM PROTEIN A"/>
    <property type="match status" value="1"/>
</dbReference>
<dbReference type="SMART" id="SM00382">
    <property type="entry name" value="AAA"/>
    <property type="match status" value="1"/>
</dbReference>
<evidence type="ECO:0000256" key="5">
    <source>
        <dbReference type="ARBA" id="ARBA00022741"/>
    </source>
</evidence>
<keyword evidence="13 18" id="KW-0234">DNA repair</keyword>
<dbReference type="Gene3D" id="3.40.50.300">
    <property type="entry name" value="P-loop containing nucleotide triphosphate hydrolases"/>
    <property type="match status" value="2"/>
</dbReference>
<dbReference type="InterPro" id="IPR003593">
    <property type="entry name" value="AAA+_ATPase"/>
</dbReference>
<feature type="zinc finger region" description="C4-type" evidence="18">
    <location>
        <begin position="251"/>
        <end position="278"/>
    </location>
</feature>
<comment type="similarity">
    <text evidence="15 18">Belongs to the ABC transporter superfamily. UvrA family.</text>
</comment>
<dbReference type="Gene3D" id="3.30.1490.20">
    <property type="entry name" value="ATP-grasp fold, A domain"/>
    <property type="match status" value="1"/>
</dbReference>
<evidence type="ECO:0000313" key="22">
    <source>
        <dbReference type="Proteomes" id="UP000075041"/>
    </source>
</evidence>
<evidence type="ECO:0000256" key="13">
    <source>
        <dbReference type="ARBA" id="ARBA00023204"/>
    </source>
</evidence>
<keyword evidence="10 18" id="KW-0067">ATP-binding</keyword>
<evidence type="ECO:0000256" key="16">
    <source>
        <dbReference type="ARBA" id="ARBA00039316"/>
    </source>
</evidence>
<dbReference type="InterPro" id="IPR003439">
    <property type="entry name" value="ABC_transporter-like_ATP-bd"/>
</dbReference>
<evidence type="ECO:0000256" key="2">
    <source>
        <dbReference type="ARBA" id="ARBA00022490"/>
    </source>
</evidence>
<dbReference type="FunFam" id="3.40.50.300:FF:000028">
    <property type="entry name" value="UvrABC system protein A"/>
    <property type="match status" value="1"/>
</dbReference>
<reference evidence="21" key="2">
    <citation type="submission" date="2023-07" db="EMBL/GenBank/DDBJ databases">
        <title>Characterization of virulence traits, antimicrobial resistance genes carried by mobile genetic elements and competence in Streptococcus suis strains isolated in France.</title>
        <authorList>
            <person name="Dechene-Tempier M."/>
            <person name="Marois-Crehan C."/>
            <person name="De Boisseson C."/>
            <person name="Lucas P."/>
            <person name="Bougeard S."/>
            <person name="Libante V."/>
            <person name="Payot S."/>
        </authorList>
    </citation>
    <scope>NUCLEOTIDE SEQUENCE</scope>
    <source>
        <strain evidence="21">1532</strain>
    </source>
</reference>
<evidence type="ECO:0000256" key="10">
    <source>
        <dbReference type="ARBA" id="ARBA00022840"/>
    </source>
</evidence>
<keyword evidence="21" id="KW-0378">Hydrolase</keyword>
<dbReference type="PANTHER" id="PTHR43152:SF3">
    <property type="entry name" value="UVRABC SYSTEM PROTEIN A"/>
    <property type="match status" value="1"/>
</dbReference>
<feature type="binding site" evidence="18">
    <location>
        <begin position="641"/>
        <end position="648"/>
    </location>
    <ligand>
        <name>ATP</name>
        <dbReference type="ChEBI" id="CHEBI:30616"/>
    </ligand>
</feature>
<keyword evidence="7 18" id="KW-0228">DNA excision</keyword>
<dbReference type="GO" id="GO:0009432">
    <property type="term" value="P:SOS response"/>
    <property type="evidence" value="ECO:0007669"/>
    <property type="project" value="UniProtKB-UniRule"/>
</dbReference>
<dbReference type="CDD" id="cd03270">
    <property type="entry name" value="ABC_UvrA_I"/>
    <property type="match status" value="1"/>
</dbReference>
<dbReference type="Gene3D" id="1.20.1580.10">
    <property type="entry name" value="ABC transporter ATPase like domain"/>
    <property type="match status" value="2"/>
</dbReference>
<dbReference type="EMBL" id="FIFJ01000023">
    <property type="protein sequence ID" value="CYU17580.1"/>
    <property type="molecule type" value="Genomic_DNA"/>
</dbReference>
<proteinExistence type="inferred from homology"/>
<evidence type="ECO:0000256" key="4">
    <source>
        <dbReference type="ARBA" id="ARBA00022737"/>
    </source>
</evidence>
<dbReference type="GO" id="GO:0016887">
    <property type="term" value="F:ATP hydrolysis activity"/>
    <property type="evidence" value="ECO:0007669"/>
    <property type="project" value="InterPro"/>
</dbReference>
<feature type="binding site" evidence="18">
    <location>
        <begin position="32"/>
        <end position="39"/>
    </location>
    <ligand>
        <name>ATP</name>
        <dbReference type="ChEBI" id="CHEBI:30616"/>
    </ligand>
</feature>
<dbReference type="NCBIfam" id="TIGR00630">
    <property type="entry name" value="uvra"/>
    <property type="match status" value="1"/>
</dbReference>
<evidence type="ECO:0000256" key="8">
    <source>
        <dbReference type="ARBA" id="ARBA00022771"/>
    </source>
</evidence>
<evidence type="ECO:0000259" key="19">
    <source>
        <dbReference type="PROSITE" id="PS50893"/>
    </source>
</evidence>
<dbReference type="GO" id="GO:0003677">
    <property type="term" value="F:DNA binding"/>
    <property type="evidence" value="ECO:0007669"/>
    <property type="project" value="UniProtKB-UniRule"/>
</dbReference>
<comment type="subcellular location">
    <subcellularLocation>
        <location evidence="1 18">Cytoplasm</location>
    </subcellularLocation>
</comment>
<dbReference type="InterPro" id="IPR013815">
    <property type="entry name" value="ATP_grasp_subdomain_1"/>
</dbReference>
<evidence type="ECO:0000256" key="11">
    <source>
        <dbReference type="ARBA" id="ARBA00022881"/>
    </source>
</evidence>
<dbReference type="CDD" id="cd03271">
    <property type="entry name" value="ABC_UvrA_II"/>
    <property type="match status" value="1"/>
</dbReference>
<keyword evidence="11 18" id="KW-0267">Excision nuclease</keyword>
<dbReference type="Pfam" id="PF17760">
    <property type="entry name" value="UvrA_inter"/>
    <property type="match status" value="1"/>
</dbReference>
<dbReference type="InterPro" id="IPR027417">
    <property type="entry name" value="P-loop_NTPase"/>
</dbReference>
<dbReference type="InterPro" id="IPR041102">
    <property type="entry name" value="UvrA_inter"/>
</dbReference>
<gene>
    <name evidence="18 20" type="primary">uvrA</name>
    <name evidence="20" type="ORF">ERS132356_01689</name>
    <name evidence="21" type="ORF">Q7V77_04595</name>
</gene>
<protein>
    <recommendedName>
        <fullName evidence="16 18">UvrABC system protein A</fullName>
        <shortName evidence="18">UvrA protein</shortName>
    </recommendedName>
    <alternativeName>
        <fullName evidence="17 18">Excinuclease ABC subunit A</fullName>
    </alternativeName>
</protein>
<dbReference type="GO" id="GO:0009380">
    <property type="term" value="C:excinuclease repair complex"/>
    <property type="evidence" value="ECO:0007669"/>
    <property type="project" value="InterPro"/>
</dbReference>
<dbReference type="AlphaFoldDB" id="A0A822VLS7"/>
<dbReference type="RefSeq" id="WP_023371429.1">
    <property type="nucleotide sequence ID" value="NZ_CECR01000018.1"/>
</dbReference>
<keyword evidence="12 18" id="KW-0238">DNA-binding</keyword>
<keyword evidence="6 18" id="KW-0227">DNA damage</keyword>
<evidence type="ECO:0000256" key="7">
    <source>
        <dbReference type="ARBA" id="ARBA00022769"/>
    </source>
</evidence>
<evidence type="ECO:0000256" key="12">
    <source>
        <dbReference type="ARBA" id="ARBA00023125"/>
    </source>
</evidence>
<dbReference type="Pfam" id="PF17755">
    <property type="entry name" value="UvrA_DNA-bind"/>
    <property type="match status" value="1"/>
</dbReference>
<organism evidence="20 22">
    <name type="scientific">Streptococcus suis</name>
    <dbReference type="NCBI Taxonomy" id="1307"/>
    <lineage>
        <taxon>Bacteria</taxon>
        <taxon>Bacillati</taxon>
        <taxon>Bacillota</taxon>
        <taxon>Bacilli</taxon>
        <taxon>Lactobacillales</taxon>
        <taxon>Streptococcaceae</taxon>
        <taxon>Streptococcus</taxon>
    </lineage>
</organism>
<dbReference type="GO" id="GO:0005524">
    <property type="term" value="F:ATP binding"/>
    <property type="evidence" value="ECO:0007669"/>
    <property type="project" value="UniProtKB-UniRule"/>
</dbReference>
<accession>A0A822VLS7</accession>
<evidence type="ECO:0000256" key="3">
    <source>
        <dbReference type="ARBA" id="ARBA00022723"/>
    </source>
</evidence>
<evidence type="ECO:0000313" key="21">
    <source>
        <dbReference type="EMBL" id="MDW8634997.1"/>
    </source>
</evidence>
<evidence type="ECO:0000256" key="17">
    <source>
        <dbReference type="ARBA" id="ARBA00042156"/>
    </source>
</evidence>
<feature type="domain" description="ABC transporter" evidence="19">
    <location>
        <begin position="606"/>
        <end position="937"/>
    </location>
</feature>
<evidence type="ECO:0000256" key="6">
    <source>
        <dbReference type="ARBA" id="ARBA00022763"/>
    </source>
</evidence>
<dbReference type="FunFam" id="1.20.1580.10:FF:000002">
    <property type="entry name" value="UvrABC system protein A"/>
    <property type="match status" value="1"/>
</dbReference>
<dbReference type="HAMAP" id="MF_00205">
    <property type="entry name" value="UvrA"/>
    <property type="match status" value="1"/>
</dbReference>
<evidence type="ECO:0000256" key="18">
    <source>
        <dbReference type="HAMAP-Rule" id="MF_00205"/>
    </source>
</evidence>
<dbReference type="NCBIfam" id="NF001503">
    <property type="entry name" value="PRK00349.1"/>
    <property type="match status" value="1"/>
</dbReference>
<keyword evidence="4 18" id="KW-0677">Repeat</keyword>
<keyword evidence="9 18" id="KW-0862">Zinc</keyword>
<dbReference type="Proteomes" id="UP000075041">
    <property type="component" value="Unassembled WGS sequence"/>
</dbReference>
<dbReference type="SUPFAM" id="SSF52540">
    <property type="entry name" value="P-loop containing nucleoside triphosphate hydrolases"/>
    <property type="match status" value="2"/>
</dbReference>
<evidence type="ECO:0000313" key="20">
    <source>
        <dbReference type="EMBL" id="CYU17580.1"/>
    </source>
</evidence>
<dbReference type="GO" id="GO:0006289">
    <property type="term" value="P:nucleotide-excision repair"/>
    <property type="evidence" value="ECO:0007669"/>
    <property type="project" value="UniProtKB-UniRule"/>
</dbReference>
<feature type="zinc finger region" description="C4-type" evidence="18">
    <location>
        <begin position="740"/>
        <end position="766"/>
    </location>
</feature>
<keyword evidence="2 18" id="KW-0963">Cytoplasm</keyword>
<keyword evidence="8 18" id="KW-0863">Zinc-finger</keyword>
<name>A0A822VLS7_STRSU</name>
<reference evidence="20 22" key="1">
    <citation type="submission" date="2016-02" db="EMBL/GenBank/DDBJ databases">
        <authorList>
            <consortium name="Pathogen Informatics"/>
        </authorList>
    </citation>
    <scope>NUCLEOTIDE SEQUENCE [LARGE SCALE GENOMIC DNA]</scope>
    <source>
        <strain evidence="20 22">LOLA-SS005</strain>
    </source>
</reference>
<keyword evidence="5 18" id="KW-0547">Nucleotide-binding</keyword>
<dbReference type="Proteomes" id="UP001272448">
    <property type="component" value="Unassembled WGS sequence"/>
</dbReference>
<dbReference type="EMBL" id="JAUTFT010000006">
    <property type="protein sequence ID" value="MDW8634997.1"/>
    <property type="molecule type" value="Genomic_DNA"/>
</dbReference>
<dbReference type="PROSITE" id="PS50893">
    <property type="entry name" value="ABC_TRANSPORTER_2"/>
    <property type="match status" value="1"/>
</dbReference>
<keyword evidence="3 18" id="KW-0479">Metal-binding</keyword>
<comment type="caution">
    <text evidence="20">The sequence shown here is derived from an EMBL/GenBank/DDBJ whole genome shotgun (WGS) entry which is preliminary data.</text>
</comment>
<evidence type="ECO:0000256" key="9">
    <source>
        <dbReference type="ARBA" id="ARBA00022833"/>
    </source>
</evidence>
<evidence type="ECO:0000256" key="1">
    <source>
        <dbReference type="ARBA" id="ARBA00004496"/>
    </source>
</evidence>
<evidence type="ECO:0000256" key="14">
    <source>
        <dbReference type="ARBA" id="ARBA00023236"/>
    </source>
</evidence>